<evidence type="ECO:0000313" key="3">
    <source>
        <dbReference type="Proteomes" id="UP000017052"/>
    </source>
</evidence>
<name>U2QEW3_9ACTN</name>
<evidence type="ECO:0000256" key="1">
    <source>
        <dbReference type="SAM" id="MobiDB-lite"/>
    </source>
</evidence>
<gene>
    <name evidence="2" type="ORF">HMPREF0682_1696</name>
</gene>
<accession>U2QEW3</accession>
<dbReference type="AlphaFoldDB" id="U2QEW3"/>
<comment type="caution">
    <text evidence="2">The sequence shown here is derived from an EMBL/GenBank/DDBJ whole genome shotgun (WGS) entry which is preliminary data.</text>
</comment>
<feature type="compositionally biased region" description="Basic and acidic residues" evidence="1">
    <location>
        <begin position="16"/>
        <end position="29"/>
    </location>
</feature>
<reference evidence="2" key="1">
    <citation type="submission" date="2013-08" db="EMBL/GenBank/DDBJ databases">
        <authorList>
            <person name="Durkin A.S."/>
            <person name="Haft D.R."/>
            <person name="McCorrison J."/>
            <person name="Torralba M."/>
            <person name="Gillis M."/>
            <person name="Haft D.H."/>
            <person name="Methe B."/>
            <person name="Sutton G."/>
            <person name="Nelson K.E."/>
        </authorList>
    </citation>
    <scope>NUCLEOTIDE SEQUENCE [LARGE SCALE GENOMIC DNA]</scope>
    <source>
        <strain evidence="2">F0233</strain>
    </source>
</reference>
<keyword evidence="3" id="KW-1185">Reference proteome</keyword>
<organism evidence="2 3">
    <name type="scientific">Propionibacterium acidifaciens F0233</name>
    <dbReference type="NCBI Taxonomy" id="553198"/>
    <lineage>
        <taxon>Bacteria</taxon>
        <taxon>Bacillati</taxon>
        <taxon>Actinomycetota</taxon>
        <taxon>Actinomycetes</taxon>
        <taxon>Propionibacteriales</taxon>
        <taxon>Propionibacteriaceae</taxon>
        <taxon>Propionibacterium</taxon>
    </lineage>
</organism>
<sequence>MACGPGRARGGLSRPRSGEQDDAGRRSGEGDLGCLLHVGLLFRDERARPRLRRSRRTRPCSVRAVMIRRMAGVRSFIGGEREPM</sequence>
<proteinExistence type="predicted"/>
<feature type="region of interest" description="Disordered" evidence="1">
    <location>
        <begin position="1"/>
        <end position="31"/>
    </location>
</feature>
<evidence type="ECO:0000313" key="2">
    <source>
        <dbReference type="EMBL" id="ERK54951.1"/>
    </source>
</evidence>
<dbReference type="Proteomes" id="UP000017052">
    <property type="component" value="Unassembled WGS sequence"/>
</dbReference>
<protein>
    <submittedName>
        <fullName evidence="2">Uncharacterized protein</fullName>
    </submittedName>
</protein>
<dbReference type="EMBL" id="ACVN02000200">
    <property type="protein sequence ID" value="ERK54951.1"/>
    <property type="molecule type" value="Genomic_DNA"/>
</dbReference>